<organism evidence="6 7">
    <name type="scientific">Fusarium gaditjirri</name>
    <dbReference type="NCBI Taxonomy" id="282569"/>
    <lineage>
        <taxon>Eukaryota</taxon>
        <taxon>Fungi</taxon>
        <taxon>Dikarya</taxon>
        <taxon>Ascomycota</taxon>
        <taxon>Pezizomycotina</taxon>
        <taxon>Sordariomycetes</taxon>
        <taxon>Hypocreomycetidae</taxon>
        <taxon>Hypocreales</taxon>
        <taxon>Nectriaceae</taxon>
        <taxon>Fusarium</taxon>
        <taxon>Fusarium nisikadoi species complex</taxon>
    </lineage>
</organism>
<keyword evidence="1" id="KW-0479">Metal-binding</keyword>
<sequence>MESQVEPYMPGNQPLQPYALKRSAKACDRCRKRRTKCLGNPPHPCVACTDIGHLCVYSESEKRVTVSESYLIELQAQAKRAGPSREAYDRGAELDASSQGIELSFTGTDNWVLGNSGQYHFMGNSSSTYIANRLNPTAETLAWHKYPHYEDTSWLKHPICLDVPPLPPFDIACRLYRAQYAYIGTIFSFLTDSAFQERLKHVYSRAPDPDDQEECLIYCQVLLVFAFGQMYSINQWVGKEGPPGFSYFKHALAFLPNIYEDGSILFIEVLSYVAYYMQTINRRDAAYLIIRVALCMAITLGLHQEVSDRDIDSEIREYRRRRKRPQENQQPDVARWQDGLSLDIVYVIDTAICAARRSASILSAAAKFNLVATYGFIDGEQAFAAALLLIIVNIAFPYKESDASAINMALSVLQTIAERGNGYIRAYYSLLTKIRSTIKPPEMIGQVSVNGQAVLDNQPHGEGIVRSTALVPTIPGEQNQAYSLNFKGDLALWAEVLESIDIDIDRQ</sequence>
<dbReference type="InterPro" id="IPR051127">
    <property type="entry name" value="Fungal_SecMet_Regulators"/>
</dbReference>
<dbReference type="Pfam" id="PF00172">
    <property type="entry name" value="Zn_clus"/>
    <property type="match status" value="1"/>
</dbReference>
<dbReference type="InterPro" id="IPR001138">
    <property type="entry name" value="Zn2Cys6_DnaBD"/>
</dbReference>
<dbReference type="PANTHER" id="PTHR47424">
    <property type="entry name" value="REGULATORY PROTEIN GAL4"/>
    <property type="match status" value="1"/>
</dbReference>
<name>A0A8H4WNK2_9HYPO</name>
<dbReference type="EMBL" id="JABFAI010000457">
    <property type="protein sequence ID" value="KAF4944150.1"/>
    <property type="molecule type" value="Genomic_DNA"/>
</dbReference>
<dbReference type="SMART" id="SM00066">
    <property type="entry name" value="GAL4"/>
    <property type="match status" value="1"/>
</dbReference>
<comment type="caution">
    <text evidence="6">The sequence shown here is derived from an EMBL/GenBank/DDBJ whole genome shotgun (WGS) entry which is preliminary data.</text>
</comment>
<keyword evidence="7" id="KW-1185">Reference proteome</keyword>
<dbReference type="GO" id="GO:0006351">
    <property type="term" value="P:DNA-templated transcription"/>
    <property type="evidence" value="ECO:0007669"/>
    <property type="project" value="InterPro"/>
</dbReference>
<keyword evidence="2" id="KW-0805">Transcription regulation</keyword>
<dbReference type="GO" id="GO:0000981">
    <property type="term" value="F:DNA-binding transcription factor activity, RNA polymerase II-specific"/>
    <property type="evidence" value="ECO:0007669"/>
    <property type="project" value="InterPro"/>
</dbReference>
<dbReference type="Gene3D" id="4.10.240.10">
    <property type="entry name" value="Zn(2)-C6 fungal-type DNA-binding domain"/>
    <property type="match status" value="1"/>
</dbReference>
<dbReference type="GO" id="GO:0008270">
    <property type="term" value="F:zinc ion binding"/>
    <property type="evidence" value="ECO:0007669"/>
    <property type="project" value="InterPro"/>
</dbReference>
<evidence type="ECO:0000256" key="2">
    <source>
        <dbReference type="ARBA" id="ARBA00023015"/>
    </source>
</evidence>
<feature type="domain" description="Zn(2)-C6 fungal-type" evidence="5">
    <location>
        <begin position="26"/>
        <end position="57"/>
    </location>
</feature>
<dbReference type="PANTHER" id="PTHR47424:SF6">
    <property type="entry name" value="PROLINE UTILIZATION TRANS-ACTIVATOR"/>
    <property type="match status" value="1"/>
</dbReference>
<dbReference type="PROSITE" id="PS50048">
    <property type="entry name" value="ZN2_CY6_FUNGAL_2"/>
    <property type="match status" value="1"/>
</dbReference>
<dbReference type="OrthoDB" id="3266505at2759"/>
<dbReference type="GO" id="GO:0003677">
    <property type="term" value="F:DNA binding"/>
    <property type="evidence" value="ECO:0007669"/>
    <property type="project" value="InterPro"/>
</dbReference>
<evidence type="ECO:0000313" key="7">
    <source>
        <dbReference type="Proteomes" id="UP000604273"/>
    </source>
</evidence>
<evidence type="ECO:0000256" key="3">
    <source>
        <dbReference type="ARBA" id="ARBA00023163"/>
    </source>
</evidence>
<protein>
    <recommendedName>
        <fullName evidence="5">Zn(2)-C6 fungal-type domain-containing protein</fullName>
    </recommendedName>
</protein>
<dbReference type="Proteomes" id="UP000604273">
    <property type="component" value="Unassembled WGS sequence"/>
</dbReference>
<reference evidence="6" key="1">
    <citation type="journal article" date="2020" name="BMC Genomics">
        <title>Correction to: Identification and distribution of gene clusters required for synthesis of sphingolipid metabolism inhibitors in diverse species of the filamentous fungus Fusarium.</title>
        <authorList>
            <person name="Kim H.S."/>
            <person name="Lohmar J.M."/>
            <person name="Busman M."/>
            <person name="Brown D.W."/>
            <person name="Naumann T.A."/>
            <person name="Divon H.H."/>
            <person name="Lysoe E."/>
            <person name="Uhlig S."/>
            <person name="Proctor R.H."/>
        </authorList>
    </citation>
    <scope>NUCLEOTIDE SEQUENCE</scope>
    <source>
        <strain evidence="6">NRRL 45417</strain>
    </source>
</reference>
<evidence type="ECO:0000313" key="6">
    <source>
        <dbReference type="EMBL" id="KAF4944150.1"/>
    </source>
</evidence>
<accession>A0A8H4WNK2</accession>
<reference evidence="6" key="2">
    <citation type="submission" date="2020-05" db="EMBL/GenBank/DDBJ databases">
        <authorList>
            <person name="Kim H.-S."/>
            <person name="Proctor R.H."/>
            <person name="Brown D.W."/>
        </authorList>
    </citation>
    <scope>NUCLEOTIDE SEQUENCE</scope>
    <source>
        <strain evidence="6">NRRL 45417</strain>
    </source>
</reference>
<keyword evidence="4" id="KW-0539">Nucleus</keyword>
<keyword evidence="3" id="KW-0804">Transcription</keyword>
<gene>
    <name evidence="6" type="ORF">FGADI_12899</name>
</gene>
<dbReference type="SUPFAM" id="SSF57701">
    <property type="entry name" value="Zn2/Cys6 DNA-binding domain"/>
    <property type="match status" value="1"/>
</dbReference>
<evidence type="ECO:0000256" key="1">
    <source>
        <dbReference type="ARBA" id="ARBA00022723"/>
    </source>
</evidence>
<dbReference type="Pfam" id="PF04082">
    <property type="entry name" value="Fungal_trans"/>
    <property type="match status" value="1"/>
</dbReference>
<evidence type="ECO:0000256" key="4">
    <source>
        <dbReference type="ARBA" id="ARBA00023242"/>
    </source>
</evidence>
<dbReference type="PROSITE" id="PS00463">
    <property type="entry name" value="ZN2_CY6_FUNGAL_1"/>
    <property type="match status" value="1"/>
</dbReference>
<dbReference type="InterPro" id="IPR007219">
    <property type="entry name" value="XnlR_reg_dom"/>
</dbReference>
<proteinExistence type="predicted"/>
<dbReference type="AlphaFoldDB" id="A0A8H4WNK2"/>
<evidence type="ECO:0000259" key="5">
    <source>
        <dbReference type="PROSITE" id="PS50048"/>
    </source>
</evidence>
<dbReference type="CDD" id="cd12148">
    <property type="entry name" value="fungal_TF_MHR"/>
    <property type="match status" value="1"/>
</dbReference>
<dbReference type="CDD" id="cd00067">
    <property type="entry name" value="GAL4"/>
    <property type="match status" value="1"/>
</dbReference>
<dbReference type="InterPro" id="IPR036864">
    <property type="entry name" value="Zn2-C6_fun-type_DNA-bd_sf"/>
</dbReference>